<dbReference type="AlphaFoldDB" id="A0A670JAR6"/>
<evidence type="ECO:0000259" key="1">
    <source>
        <dbReference type="PROSITE" id="PS50878"/>
    </source>
</evidence>
<dbReference type="Ensembl" id="ENSPMRT00000022663.1">
    <property type="protein sequence ID" value="ENSPMRP00000021351.1"/>
    <property type="gene ID" value="ENSPMRG00000013870.1"/>
</dbReference>
<evidence type="ECO:0000313" key="3">
    <source>
        <dbReference type="Proteomes" id="UP000472272"/>
    </source>
</evidence>
<dbReference type="OMA" id="NIMHGYK"/>
<dbReference type="CDD" id="cd01650">
    <property type="entry name" value="RT_nLTR_like"/>
    <property type="match status" value="1"/>
</dbReference>
<dbReference type="GeneTree" id="ENSGT01120000271821"/>
<organism evidence="2 3">
    <name type="scientific">Podarcis muralis</name>
    <name type="common">Wall lizard</name>
    <name type="synonym">Lacerta muralis</name>
    <dbReference type="NCBI Taxonomy" id="64176"/>
    <lineage>
        <taxon>Eukaryota</taxon>
        <taxon>Metazoa</taxon>
        <taxon>Chordata</taxon>
        <taxon>Craniata</taxon>
        <taxon>Vertebrata</taxon>
        <taxon>Euteleostomi</taxon>
        <taxon>Lepidosauria</taxon>
        <taxon>Squamata</taxon>
        <taxon>Bifurcata</taxon>
        <taxon>Unidentata</taxon>
        <taxon>Episquamata</taxon>
        <taxon>Laterata</taxon>
        <taxon>Lacertibaenia</taxon>
        <taxon>Lacertidae</taxon>
        <taxon>Podarcis</taxon>
    </lineage>
</organism>
<dbReference type="Proteomes" id="UP000472272">
    <property type="component" value="Chromosome 14"/>
</dbReference>
<dbReference type="InterPro" id="IPR015095">
    <property type="entry name" value="AlkB_hom8_N"/>
</dbReference>
<dbReference type="InterPro" id="IPR036691">
    <property type="entry name" value="Endo/exonu/phosph_ase_sf"/>
</dbReference>
<protein>
    <recommendedName>
        <fullName evidence="1">Reverse transcriptase domain-containing protein</fullName>
    </recommendedName>
</protein>
<accession>A0A670JAR6</accession>
<name>A0A670JAR6_PODMU</name>
<dbReference type="Pfam" id="PF09004">
    <property type="entry name" value="ALKBH8_N"/>
    <property type="match status" value="1"/>
</dbReference>
<dbReference type="GO" id="GO:0008168">
    <property type="term" value="F:methyltransferase activity"/>
    <property type="evidence" value="ECO:0007669"/>
    <property type="project" value="InterPro"/>
</dbReference>
<dbReference type="Gene3D" id="3.60.10.10">
    <property type="entry name" value="Endonuclease/exonuclease/phosphatase"/>
    <property type="match status" value="1"/>
</dbReference>
<evidence type="ECO:0000313" key="2">
    <source>
        <dbReference type="Ensembl" id="ENSPMRP00000021351.1"/>
    </source>
</evidence>
<dbReference type="SUPFAM" id="SSF56672">
    <property type="entry name" value="DNA/RNA polymerases"/>
    <property type="match status" value="1"/>
</dbReference>
<reference evidence="2" key="3">
    <citation type="submission" date="2025-09" db="UniProtKB">
        <authorList>
            <consortium name="Ensembl"/>
        </authorList>
    </citation>
    <scope>IDENTIFICATION</scope>
</reference>
<reference evidence="2" key="2">
    <citation type="submission" date="2025-08" db="UniProtKB">
        <authorList>
            <consortium name="Ensembl"/>
        </authorList>
    </citation>
    <scope>IDENTIFICATION</scope>
</reference>
<dbReference type="GO" id="GO:0016706">
    <property type="term" value="F:2-oxoglutarate-dependent dioxygenase activity"/>
    <property type="evidence" value="ECO:0007669"/>
    <property type="project" value="InterPro"/>
</dbReference>
<feature type="domain" description="Reverse transcriptase" evidence="1">
    <location>
        <begin position="425"/>
        <end position="691"/>
    </location>
</feature>
<dbReference type="PANTHER" id="PTHR47510">
    <property type="entry name" value="REVERSE TRANSCRIPTASE DOMAIN-CONTAINING PROTEIN"/>
    <property type="match status" value="1"/>
</dbReference>
<dbReference type="InterPro" id="IPR043502">
    <property type="entry name" value="DNA/RNA_pol_sf"/>
</dbReference>
<dbReference type="PROSITE" id="PS50878">
    <property type="entry name" value="RT_POL"/>
    <property type="match status" value="1"/>
</dbReference>
<dbReference type="Pfam" id="PF00078">
    <property type="entry name" value="RVT_1"/>
    <property type="match status" value="1"/>
</dbReference>
<sequence length="845" mass="96213">MVLLETWLDPSFPQGLLQLEGRSVIRADRTAESGKSRGGGICVYINNNWSSDIKQMDTHCSPDLEYLVVKCRPFYLPREFNVVIITAVYIPPDANTTTAMGHLLTAISRQQRAHPDGAFVVAGDFNRADLRTVLPKFHQYVDCPTRGGNTLDRVYSNIMHGYKTKPLPNMGQSDHISLLMIPSYRPLVRRIRPSTREIRVWPVGASEQLQDCFRSTEWSLFVENNVDTYASTVLFYVKSCIDVVTTTKQIRVFPNNKPWLNRDVYLLLKARNAAFHSGDAQQYREARAKLKKGIRNAKAMYCRRIEKHFESSDPRRVWQGLRQITGQNIKNELASSSAHLADQLNQFFSRFEEGTGTTVTTALATSTSSETTTDRQPFLLQTCDVQRAFRSINIRKAAGPDGIMGWVIRDCAAELAGVFTDIFNLSLLQGSVPTCLKTSIIVPVPKQSVVVSLNDYRPIALTSVVMKCFERLVLDHIKAGLPSTLDPFQFAYRRNRSTDDAISIAVHTVLSHLERQGTYARLLFVDYSSAFNTILPDRLFLKMTNLGIHQKICLWVRNFLTDRPQTVRMGPYYSSTLVLSTGAPQGCVLSPFLYSLYTFDCTPLYKSNTIIKFADDTTVVGLISENDETAYRKEVQGLIQWCKENNLMLNTKKTKELIIDFRRKKSVFLPLHINGEEVERVGSFKYLGIYISEDLSWTANINMVVRKVQGRLYFLRMLRGLNLSQHLLLSYYHSTIESVLTYCILSWYGSSSETDKKALQRIIKIAQNVIGLQLPTLDEIFTSRTLKKSHNILRDPTHPAHNFFELLPSGRRYRTMKTRTTRLLNSFYPRALIALNNDLRASCKK</sequence>
<dbReference type="SUPFAM" id="SSF56219">
    <property type="entry name" value="DNase I-like"/>
    <property type="match status" value="1"/>
</dbReference>
<dbReference type="PANTHER" id="PTHR47510:SF3">
    <property type="entry name" value="ENDO_EXONUCLEASE_PHOSPHATASE DOMAIN-CONTAINING PROTEIN"/>
    <property type="match status" value="1"/>
</dbReference>
<proteinExistence type="predicted"/>
<reference evidence="2 3" key="1">
    <citation type="journal article" date="2019" name="Proc. Natl. Acad. Sci. U.S.A.">
        <title>Regulatory changes in pterin and carotenoid genes underlie balanced color polymorphisms in the wall lizard.</title>
        <authorList>
            <person name="Andrade P."/>
            <person name="Pinho C."/>
            <person name="Perez I de Lanuza G."/>
            <person name="Afonso S."/>
            <person name="Brejcha J."/>
            <person name="Rubin C.J."/>
            <person name="Wallerman O."/>
            <person name="Pereira P."/>
            <person name="Sabatino S.J."/>
            <person name="Bellati A."/>
            <person name="Pellitteri-Rosa D."/>
            <person name="Bosakova Z."/>
            <person name="Bunikis I."/>
            <person name="Carretero M.A."/>
            <person name="Feiner N."/>
            <person name="Marsik P."/>
            <person name="Pauperio F."/>
            <person name="Salvi D."/>
            <person name="Soler L."/>
            <person name="While G.M."/>
            <person name="Uller T."/>
            <person name="Font E."/>
            <person name="Andersson L."/>
            <person name="Carneiro M."/>
        </authorList>
    </citation>
    <scope>NUCLEOTIDE SEQUENCE</scope>
</reference>
<keyword evidence="3" id="KW-1185">Reference proteome</keyword>
<dbReference type="InterPro" id="IPR000477">
    <property type="entry name" value="RT_dom"/>
</dbReference>